<evidence type="ECO:0000313" key="7">
    <source>
        <dbReference type="EMBL" id="HDK38340.1"/>
    </source>
</evidence>
<protein>
    <submittedName>
        <fullName evidence="7">AI-2E family transporter</fullName>
    </submittedName>
</protein>
<comment type="subcellular location">
    <subcellularLocation>
        <location evidence="1">Membrane</location>
        <topology evidence="1">Multi-pass membrane protein</topology>
    </subcellularLocation>
</comment>
<feature type="transmembrane region" description="Helical" evidence="6">
    <location>
        <begin position="227"/>
        <end position="249"/>
    </location>
</feature>
<reference evidence="7" key="1">
    <citation type="journal article" date="2020" name="mSystems">
        <title>Genome- and Community-Level Interaction Insights into Carbon Utilization and Element Cycling Functions of Hydrothermarchaeota in Hydrothermal Sediment.</title>
        <authorList>
            <person name="Zhou Z."/>
            <person name="Liu Y."/>
            <person name="Xu W."/>
            <person name="Pan J."/>
            <person name="Luo Z.H."/>
            <person name="Li M."/>
        </authorList>
    </citation>
    <scope>NUCLEOTIDE SEQUENCE [LARGE SCALE GENOMIC DNA]</scope>
    <source>
        <strain evidence="7">HyVt-26</strain>
    </source>
</reference>
<dbReference type="InterPro" id="IPR002549">
    <property type="entry name" value="AI-2E-like"/>
</dbReference>
<feature type="transmembrane region" description="Helical" evidence="6">
    <location>
        <begin position="151"/>
        <end position="172"/>
    </location>
</feature>
<keyword evidence="5 6" id="KW-0472">Membrane</keyword>
<feature type="transmembrane region" description="Helical" evidence="6">
    <location>
        <begin position="294"/>
        <end position="320"/>
    </location>
</feature>
<evidence type="ECO:0000256" key="2">
    <source>
        <dbReference type="ARBA" id="ARBA00009773"/>
    </source>
</evidence>
<feature type="transmembrane region" description="Helical" evidence="6">
    <location>
        <begin position="36"/>
        <end position="54"/>
    </location>
</feature>
<dbReference type="PANTHER" id="PTHR21716">
    <property type="entry name" value="TRANSMEMBRANE PROTEIN"/>
    <property type="match status" value="1"/>
</dbReference>
<accession>A0A831JY31</accession>
<evidence type="ECO:0000256" key="1">
    <source>
        <dbReference type="ARBA" id="ARBA00004141"/>
    </source>
</evidence>
<dbReference type="PANTHER" id="PTHR21716:SF64">
    <property type="entry name" value="AI-2 TRANSPORT PROTEIN TQSA"/>
    <property type="match status" value="1"/>
</dbReference>
<feature type="transmembrane region" description="Helical" evidence="6">
    <location>
        <begin position="200"/>
        <end position="221"/>
    </location>
</feature>
<keyword evidence="3 6" id="KW-0812">Transmembrane</keyword>
<feature type="transmembrane region" description="Helical" evidence="6">
    <location>
        <begin position="66"/>
        <end position="86"/>
    </location>
</feature>
<evidence type="ECO:0000256" key="4">
    <source>
        <dbReference type="ARBA" id="ARBA00022989"/>
    </source>
</evidence>
<evidence type="ECO:0000256" key="3">
    <source>
        <dbReference type="ARBA" id="ARBA00022692"/>
    </source>
</evidence>
<comment type="caution">
    <text evidence="7">The sequence shown here is derived from an EMBL/GenBank/DDBJ whole genome shotgun (WGS) entry which is preliminary data.</text>
</comment>
<evidence type="ECO:0000256" key="5">
    <source>
        <dbReference type="ARBA" id="ARBA00023136"/>
    </source>
</evidence>
<dbReference type="GO" id="GO:0016020">
    <property type="term" value="C:membrane"/>
    <property type="evidence" value="ECO:0007669"/>
    <property type="project" value="UniProtKB-SubCell"/>
</dbReference>
<dbReference type="Pfam" id="PF01594">
    <property type="entry name" value="AI-2E_transport"/>
    <property type="match status" value="1"/>
</dbReference>
<keyword evidence="4 6" id="KW-1133">Transmembrane helix</keyword>
<dbReference type="EMBL" id="DRCV01000216">
    <property type="protein sequence ID" value="HDK38340.1"/>
    <property type="molecule type" value="Genomic_DNA"/>
</dbReference>
<evidence type="ECO:0000256" key="6">
    <source>
        <dbReference type="SAM" id="Phobius"/>
    </source>
</evidence>
<sequence length="358" mass="39925">MELKHHFQQQWPINQLFILLSTILVTLVIFRYAAALLVPFLIALAIAIVLSPLFRYLEARHIPRPISLILVAAFPLALLIFLGAYVSEEISELVANAQSMKAQFDASMAGISQRMAKIGISFTPEQISNILTHINVSSLIQRLAAHAGNQFSNLFLIFFIAAFILMETDCFFAKLQKVMADWGQNMDEIMEFLARIKSYFLLKVKTSLITGLWVALVLWYLDISYAVLWATLAFFLNFIPVIGSILAAIPPILVASLEQSWVTAVWVTAWYLVINTVIGNILEPKIMGKGLGLSALVIFLSMTFWGWMFGPAGMILSAPLTMGMQFLFSRYEETLWIAFILSDCKPKADAKKASAASG</sequence>
<organism evidence="7">
    <name type="scientific">Thiolapillus brandeum</name>
    <dbReference type="NCBI Taxonomy" id="1076588"/>
    <lineage>
        <taxon>Bacteria</taxon>
        <taxon>Pseudomonadati</taxon>
        <taxon>Pseudomonadota</taxon>
        <taxon>Gammaproteobacteria</taxon>
        <taxon>Chromatiales</taxon>
        <taxon>Sedimenticolaceae</taxon>
        <taxon>Thiolapillus</taxon>
    </lineage>
</organism>
<name>A0A831JY31_9GAMM</name>
<dbReference type="AlphaFoldDB" id="A0A831JY31"/>
<feature type="transmembrane region" description="Helical" evidence="6">
    <location>
        <begin position="261"/>
        <end position="282"/>
    </location>
</feature>
<comment type="similarity">
    <text evidence="2">Belongs to the autoinducer-2 exporter (AI-2E) (TC 2.A.86) family.</text>
</comment>
<dbReference type="GO" id="GO:0055085">
    <property type="term" value="P:transmembrane transport"/>
    <property type="evidence" value="ECO:0007669"/>
    <property type="project" value="TreeGrafter"/>
</dbReference>
<gene>
    <name evidence="7" type="ORF">ENG92_04920</name>
</gene>
<dbReference type="Proteomes" id="UP000885822">
    <property type="component" value="Unassembled WGS sequence"/>
</dbReference>
<proteinExistence type="inferred from homology"/>